<sequence length="109" mass="12056">MALGSGVKTRGSLHTDLTTAIERALSLETRVSGAHERILTQAFVRRHTRFDSVDRFCEASPSGDATIGSVQQLSVDERDAFVARTTDFETWGEMKERAAVENLMTLQNV</sequence>
<name>A0A897N7M0_9EURY</name>
<accession>A0A897N7M0</accession>
<organism evidence="1 2">
    <name type="scientific">Halapricum desulfuricans</name>
    <dbReference type="NCBI Taxonomy" id="2841257"/>
    <lineage>
        <taxon>Archaea</taxon>
        <taxon>Methanobacteriati</taxon>
        <taxon>Methanobacteriota</taxon>
        <taxon>Stenosarchaea group</taxon>
        <taxon>Halobacteria</taxon>
        <taxon>Halobacteriales</taxon>
        <taxon>Haloarculaceae</taxon>
        <taxon>Halapricum</taxon>
    </lineage>
</organism>
<gene>
    <name evidence="1" type="ORF">HSR121_2805</name>
</gene>
<dbReference type="GeneID" id="68856343"/>
<proteinExistence type="predicted"/>
<dbReference type="Proteomes" id="UP000663525">
    <property type="component" value="Chromosome"/>
</dbReference>
<dbReference type="AlphaFoldDB" id="A0A897N7M0"/>
<dbReference type="RefSeq" id="WP_229113585.1">
    <property type="nucleotide sequence ID" value="NZ_CP064787.1"/>
</dbReference>
<dbReference type="EMBL" id="CP064787">
    <property type="protein sequence ID" value="QSG07125.1"/>
    <property type="molecule type" value="Genomic_DNA"/>
</dbReference>
<evidence type="ECO:0000313" key="2">
    <source>
        <dbReference type="Proteomes" id="UP000663525"/>
    </source>
</evidence>
<reference evidence="1" key="1">
    <citation type="submission" date="2020-11" db="EMBL/GenBank/DDBJ databases">
        <title>Carbohydrate-dependent, anaerobic sulfur respiration: A novel catabolism in halophilic archaea.</title>
        <authorList>
            <person name="Sorokin D.Y."/>
            <person name="Messina E."/>
            <person name="Smedile F."/>
            <person name="La Cono V."/>
            <person name="Hallsworth J.E."/>
            <person name="Yakimov M.M."/>
        </authorList>
    </citation>
    <scope>NUCLEOTIDE SEQUENCE</scope>
    <source>
        <strain evidence="1">HSR12-1</strain>
    </source>
</reference>
<protein>
    <submittedName>
        <fullName evidence="1">Uncharacterized protein</fullName>
    </submittedName>
</protein>
<evidence type="ECO:0000313" key="1">
    <source>
        <dbReference type="EMBL" id="QSG07125.1"/>
    </source>
</evidence>